<name>A0ABR0EMW2_ZASCE</name>
<evidence type="ECO:0000313" key="3">
    <source>
        <dbReference type="Proteomes" id="UP001305779"/>
    </source>
</evidence>
<feature type="region of interest" description="Disordered" evidence="1">
    <location>
        <begin position="221"/>
        <end position="296"/>
    </location>
</feature>
<reference evidence="2 3" key="1">
    <citation type="journal article" date="2023" name="G3 (Bethesda)">
        <title>A chromosome-level genome assembly of Zasmidium syzygii isolated from banana leaves.</title>
        <authorList>
            <person name="van Westerhoven A.C."/>
            <person name="Mehrabi R."/>
            <person name="Talebi R."/>
            <person name="Steentjes M.B.F."/>
            <person name="Corcolon B."/>
            <person name="Chong P.A."/>
            <person name="Kema G.H.J."/>
            <person name="Seidl M.F."/>
        </authorList>
    </citation>
    <scope>NUCLEOTIDE SEQUENCE [LARGE SCALE GENOMIC DNA]</scope>
    <source>
        <strain evidence="2 3">P124</strain>
    </source>
</reference>
<evidence type="ECO:0000313" key="2">
    <source>
        <dbReference type="EMBL" id="KAK4502805.1"/>
    </source>
</evidence>
<feature type="compositionally biased region" description="Acidic residues" evidence="1">
    <location>
        <begin position="231"/>
        <end position="242"/>
    </location>
</feature>
<proteinExistence type="predicted"/>
<comment type="caution">
    <text evidence="2">The sequence shown here is derived from an EMBL/GenBank/DDBJ whole genome shotgun (WGS) entry which is preliminary data.</text>
</comment>
<dbReference type="Gene3D" id="3.40.50.300">
    <property type="entry name" value="P-loop containing nucleotide triphosphate hydrolases"/>
    <property type="match status" value="1"/>
</dbReference>
<sequence length="296" mass="33802">MQDTMWTKLLDKLKHGDDAQPQQTHPFAAAARTRQREREELSLASKNFSKWDFENKPMIFANVTTSKKVTGTRNPLNPKATESFLKISKYLVKMLGIDEQTISFLSAQKLVIGDVAAKVKDRGMDIDARRFDPVHEHKNDIIWIDLGIVNDHNIHFFADLERVFTAASGASVLLIFSGNLEAIHAIPKLQSDERLAEFRKFLDFFEEEGLVLPLKELPIQRTQPGKRKREEEEEDDGLELPIEEMNKLNLEEKKRKKKATRRSGKRKTKKRRYEDLDGGNGGGEQGDPQGGGLEYD</sequence>
<dbReference type="InterPro" id="IPR027417">
    <property type="entry name" value="P-loop_NTPase"/>
</dbReference>
<evidence type="ECO:0000256" key="1">
    <source>
        <dbReference type="SAM" id="MobiDB-lite"/>
    </source>
</evidence>
<feature type="compositionally biased region" description="Basic and acidic residues" evidence="1">
    <location>
        <begin position="244"/>
        <end position="253"/>
    </location>
</feature>
<keyword evidence="3" id="KW-1185">Reference proteome</keyword>
<accession>A0ABR0EMW2</accession>
<protein>
    <submittedName>
        <fullName evidence="2">Uncharacterized protein</fullName>
    </submittedName>
</protein>
<organism evidence="2 3">
    <name type="scientific">Zasmidium cellare</name>
    <name type="common">Wine cellar mold</name>
    <name type="synonym">Racodium cellare</name>
    <dbReference type="NCBI Taxonomy" id="395010"/>
    <lineage>
        <taxon>Eukaryota</taxon>
        <taxon>Fungi</taxon>
        <taxon>Dikarya</taxon>
        <taxon>Ascomycota</taxon>
        <taxon>Pezizomycotina</taxon>
        <taxon>Dothideomycetes</taxon>
        <taxon>Dothideomycetidae</taxon>
        <taxon>Mycosphaerellales</taxon>
        <taxon>Mycosphaerellaceae</taxon>
        <taxon>Zasmidium</taxon>
    </lineage>
</organism>
<dbReference type="EMBL" id="JAXOVC010000004">
    <property type="protein sequence ID" value="KAK4502805.1"/>
    <property type="molecule type" value="Genomic_DNA"/>
</dbReference>
<gene>
    <name evidence="2" type="ORF">PRZ48_006231</name>
</gene>
<feature type="compositionally biased region" description="Basic residues" evidence="1">
    <location>
        <begin position="254"/>
        <end position="271"/>
    </location>
</feature>
<feature type="compositionally biased region" description="Gly residues" evidence="1">
    <location>
        <begin position="278"/>
        <end position="296"/>
    </location>
</feature>
<dbReference type="Proteomes" id="UP001305779">
    <property type="component" value="Unassembled WGS sequence"/>
</dbReference>